<gene>
    <name evidence="1" type="ORF">CA54_27250</name>
</gene>
<protein>
    <submittedName>
        <fullName evidence="1">Uncharacterized protein</fullName>
    </submittedName>
</protein>
<reference evidence="1 2" key="1">
    <citation type="submission" date="2019-02" db="EMBL/GenBank/DDBJ databases">
        <title>Deep-cultivation of Planctomycetes and their phenomic and genomic characterization uncovers novel biology.</title>
        <authorList>
            <person name="Wiegand S."/>
            <person name="Jogler M."/>
            <person name="Boedeker C."/>
            <person name="Pinto D."/>
            <person name="Vollmers J."/>
            <person name="Rivas-Marin E."/>
            <person name="Kohn T."/>
            <person name="Peeters S.H."/>
            <person name="Heuer A."/>
            <person name="Rast P."/>
            <person name="Oberbeckmann S."/>
            <person name="Bunk B."/>
            <person name="Jeske O."/>
            <person name="Meyerdierks A."/>
            <person name="Storesund J.E."/>
            <person name="Kallscheuer N."/>
            <person name="Luecker S."/>
            <person name="Lage O.M."/>
            <person name="Pohl T."/>
            <person name="Merkel B.J."/>
            <person name="Hornburger P."/>
            <person name="Mueller R.-W."/>
            <person name="Bruemmer F."/>
            <person name="Labrenz M."/>
            <person name="Spormann A.M."/>
            <person name="Op Den Camp H."/>
            <person name="Overmann J."/>
            <person name="Amann R."/>
            <person name="Jetten M.S.M."/>
            <person name="Mascher T."/>
            <person name="Medema M.H."/>
            <person name="Devos D.P."/>
            <person name="Kaster A.-K."/>
            <person name="Ovreas L."/>
            <person name="Rohde M."/>
            <person name="Galperin M.Y."/>
            <person name="Jogler C."/>
        </authorList>
    </citation>
    <scope>NUCLEOTIDE SEQUENCE [LARGE SCALE GENOMIC DNA]</scope>
    <source>
        <strain evidence="1 2">CA54</strain>
    </source>
</reference>
<accession>A0A5C6BT65</accession>
<keyword evidence="2" id="KW-1185">Reference proteome</keyword>
<name>A0A5C6BT65_9PLAN</name>
<dbReference type="EMBL" id="SJPP01000001">
    <property type="protein sequence ID" value="TWU13884.1"/>
    <property type="molecule type" value="Genomic_DNA"/>
</dbReference>
<comment type="caution">
    <text evidence="1">The sequence shown here is derived from an EMBL/GenBank/DDBJ whole genome shotgun (WGS) entry which is preliminary data.</text>
</comment>
<evidence type="ECO:0000313" key="1">
    <source>
        <dbReference type="EMBL" id="TWU13884.1"/>
    </source>
</evidence>
<dbReference type="Proteomes" id="UP000320735">
    <property type="component" value="Unassembled WGS sequence"/>
</dbReference>
<evidence type="ECO:0000313" key="2">
    <source>
        <dbReference type="Proteomes" id="UP000320735"/>
    </source>
</evidence>
<dbReference type="AlphaFoldDB" id="A0A5C6BT65"/>
<organism evidence="1 2">
    <name type="scientific">Symmachiella macrocystis</name>
    <dbReference type="NCBI Taxonomy" id="2527985"/>
    <lineage>
        <taxon>Bacteria</taxon>
        <taxon>Pseudomonadati</taxon>
        <taxon>Planctomycetota</taxon>
        <taxon>Planctomycetia</taxon>
        <taxon>Planctomycetales</taxon>
        <taxon>Planctomycetaceae</taxon>
        <taxon>Symmachiella</taxon>
    </lineage>
</organism>
<sequence length="38" mass="4714">MVCVERTHRNDSSSFTASKFMQERDLFFEQHFWLRPFC</sequence>
<proteinExistence type="predicted"/>